<evidence type="ECO:0000313" key="1">
    <source>
        <dbReference type="Proteomes" id="UP000887580"/>
    </source>
</evidence>
<reference evidence="2" key="1">
    <citation type="submission" date="2022-11" db="UniProtKB">
        <authorList>
            <consortium name="WormBaseParasite"/>
        </authorList>
    </citation>
    <scope>IDENTIFICATION</scope>
</reference>
<sequence>MPTHGAMTLAIFHFYELNVLPPEALELIQKAWDRTQDENEIMVDSRSFKIKRHELLQFSELQWLGDEVVDFYLNLIVKRSMNDDSNLPKIFAFPMVFFANLCSGGYEKVKRYTRKEDVFKKEIWLVPILRQKHWTLVTVDFRNQQIDYCDSLMGEYKEVFEILLSYMSSEFKDKKNEDFEINGWTFQHKKNIPTQLNGSDCGIFVCKYAEYVSRRAEFDFDQQDMPHFRKEMVWEILQQRLMNE</sequence>
<protein>
    <submittedName>
        <fullName evidence="2">Ubiquitin-like protease family profile domain-containing protein</fullName>
    </submittedName>
</protein>
<organism evidence="1 2">
    <name type="scientific">Panagrolaimus sp. PS1159</name>
    <dbReference type="NCBI Taxonomy" id="55785"/>
    <lineage>
        <taxon>Eukaryota</taxon>
        <taxon>Metazoa</taxon>
        <taxon>Ecdysozoa</taxon>
        <taxon>Nematoda</taxon>
        <taxon>Chromadorea</taxon>
        <taxon>Rhabditida</taxon>
        <taxon>Tylenchina</taxon>
        <taxon>Panagrolaimomorpha</taxon>
        <taxon>Panagrolaimoidea</taxon>
        <taxon>Panagrolaimidae</taxon>
        <taxon>Panagrolaimus</taxon>
    </lineage>
</organism>
<evidence type="ECO:0000313" key="2">
    <source>
        <dbReference type="WBParaSite" id="PS1159_v2.g9755.t1"/>
    </source>
</evidence>
<name>A0AC35GXF3_9BILA</name>
<dbReference type="WBParaSite" id="PS1159_v2.g9755.t1">
    <property type="protein sequence ID" value="PS1159_v2.g9755.t1"/>
    <property type="gene ID" value="PS1159_v2.g9755"/>
</dbReference>
<proteinExistence type="predicted"/>
<dbReference type="Proteomes" id="UP000887580">
    <property type="component" value="Unplaced"/>
</dbReference>
<accession>A0AC35GXF3</accession>